<keyword evidence="1" id="KW-0812">Transmembrane</keyword>
<keyword evidence="3" id="KW-1185">Reference proteome</keyword>
<feature type="transmembrane region" description="Helical" evidence="1">
    <location>
        <begin position="32"/>
        <end position="57"/>
    </location>
</feature>
<protein>
    <submittedName>
        <fullName evidence="2">ABA4-like family protein</fullName>
    </submittedName>
</protein>
<evidence type="ECO:0000313" key="2">
    <source>
        <dbReference type="EMBL" id="GAA5059712.1"/>
    </source>
</evidence>
<organism evidence="2 3">
    <name type="scientific">Erythrobacter westpacificensis</name>
    <dbReference type="NCBI Taxonomy" id="1055231"/>
    <lineage>
        <taxon>Bacteria</taxon>
        <taxon>Pseudomonadati</taxon>
        <taxon>Pseudomonadota</taxon>
        <taxon>Alphaproteobacteria</taxon>
        <taxon>Sphingomonadales</taxon>
        <taxon>Erythrobacteraceae</taxon>
        <taxon>Erythrobacter/Porphyrobacter group</taxon>
        <taxon>Erythrobacter</taxon>
    </lineage>
</organism>
<reference evidence="3" key="1">
    <citation type="journal article" date="2019" name="Int. J. Syst. Evol. Microbiol.">
        <title>The Global Catalogue of Microorganisms (GCM) 10K type strain sequencing project: providing services to taxonomists for standard genome sequencing and annotation.</title>
        <authorList>
            <consortium name="The Broad Institute Genomics Platform"/>
            <consortium name="The Broad Institute Genome Sequencing Center for Infectious Disease"/>
            <person name="Wu L."/>
            <person name="Ma J."/>
        </authorList>
    </citation>
    <scope>NUCLEOTIDE SEQUENCE [LARGE SCALE GENOMIC DNA]</scope>
    <source>
        <strain evidence="3">JCM 18014</strain>
    </source>
</reference>
<comment type="caution">
    <text evidence="2">The sequence shown here is derived from an EMBL/GenBank/DDBJ whole genome shotgun (WGS) entry which is preliminary data.</text>
</comment>
<evidence type="ECO:0000313" key="3">
    <source>
        <dbReference type="Proteomes" id="UP001500518"/>
    </source>
</evidence>
<dbReference type="InterPro" id="IPR025461">
    <property type="entry name" value="ABA4-like"/>
</dbReference>
<dbReference type="RefSeq" id="WP_346033578.1">
    <property type="nucleotide sequence ID" value="NZ_BAABHV010000021.1"/>
</dbReference>
<evidence type="ECO:0000256" key="1">
    <source>
        <dbReference type="SAM" id="Phobius"/>
    </source>
</evidence>
<keyword evidence="1" id="KW-0472">Membrane</keyword>
<accession>A0ABP9KJF5</accession>
<dbReference type="Proteomes" id="UP001500518">
    <property type="component" value="Unassembled WGS sequence"/>
</dbReference>
<gene>
    <name evidence="2" type="ORF">GCM10023208_27330</name>
</gene>
<dbReference type="EMBL" id="BAABHV010000021">
    <property type="protein sequence ID" value="GAA5059712.1"/>
    <property type="molecule type" value="Genomic_DNA"/>
</dbReference>
<sequence>MWDSLFGLANLWVMACWAALILLPRGAFVQSAVFYAGVGLLCLAYAVLLVLITGGFVDANPVEGGGGANFTTIEGVRSIFMSDGGVTVGWIHYLALDLFAGLWIAKDADQKRFSRWVQAPVLLLTFVAGPAGLLLWFIIRERRARKNGRKGARIRT</sequence>
<dbReference type="Pfam" id="PF14108">
    <property type="entry name" value="ABA4-like"/>
    <property type="match status" value="1"/>
</dbReference>
<feature type="transmembrane region" description="Helical" evidence="1">
    <location>
        <begin position="117"/>
        <end position="139"/>
    </location>
</feature>
<proteinExistence type="predicted"/>
<name>A0ABP9KJF5_9SPHN</name>
<feature type="transmembrane region" description="Helical" evidence="1">
    <location>
        <begin position="6"/>
        <end position="23"/>
    </location>
</feature>
<keyword evidence="1" id="KW-1133">Transmembrane helix</keyword>